<evidence type="ECO:0000259" key="2">
    <source>
        <dbReference type="Pfam" id="PF21307"/>
    </source>
</evidence>
<accession>A0A1G6FZN0</accession>
<dbReference type="Pfam" id="PF14498">
    <property type="entry name" value="Glyco_hyd_65N_2"/>
    <property type="match status" value="1"/>
</dbReference>
<dbReference type="PIRSF" id="PIRSF007663">
    <property type="entry name" value="UCP007663"/>
    <property type="match status" value="1"/>
</dbReference>
<dbReference type="InterPro" id="IPR008928">
    <property type="entry name" value="6-hairpin_glycosidase_sf"/>
</dbReference>
<dbReference type="InterPro" id="IPR012341">
    <property type="entry name" value="6hp_glycosidase-like_sf"/>
</dbReference>
<evidence type="ECO:0000259" key="1">
    <source>
        <dbReference type="Pfam" id="PF14498"/>
    </source>
</evidence>
<dbReference type="InterPro" id="IPR054363">
    <property type="entry name" value="GH95_cat"/>
</dbReference>
<reference evidence="4 5" key="1">
    <citation type="submission" date="2016-10" db="EMBL/GenBank/DDBJ databases">
        <authorList>
            <person name="de Groot N.N."/>
        </authorList>
    </citation>
    <scope>NUCLEOTIDE SEQUENCE [LARGE SCALE GENOMIC DNA]</scope>
    <source>
        <strain evidence="4 5">NLAE-zl-C500</strain>
    </source>
</reference>
<proteinExistence type="predicted"/>
<evidence type="ECO:0000313" key="5">
    <source>
        <dbReference type="Proteomes" id="UP000183670"/>
    </source>
</evidence>
<name>A0A1G6FZN0_BACOV</name>
<dbReference type="InterPro" id="IPR016518">
    <property type="entry name" value="Alpha-L-fucosidase"/>
</dbReference>
<dbReference type="InterPro" id="IPR049053">
    <property type="entry name" value="AFCA-like_C"/>
</dbReference>
<dbReference type="Proteomes" id="UP000183670">
    <property type="component" value="Unassembled WGS sequence"/>
</dbReference>
<dbReference type="SUPFAM" id="SSF48208">
    <property type="entry name" value="Six-hairpin glycosidases"/>
    <property type="match status" value="1"/>
</dbReference>
<organism evidence="4 5">
    <name type="scientific">Bacteroides ovatus</name>
    <dbReference type="NCBI Taxonomy" id="28116"/>
    <lineage>
        <taxon>Bacteria</taxon>
        <taxon>Pseudomonadati</taxon>
        <taxon>Bacteroidota</taxon>
        <taxon>Bacteroidia</taxon>
        <taxon>Bacteroidales</taxon>
        <taxon>Bacteroidaceae</taxon>
        <taxon>Bacteroides</taxon>
    </lineage>
</organism>
<dbReference type="FunFam" id="1.50.10.10:FF:000028">
    <property type="entry name" value="Alpha-L-fucosidase 2"/>
    <property type="match status" value="1"/>
</dbReference>
<gene>
    <name evidence="4" type="ORF">SAMN05192581_100195</name>
</gene>
<dbReference type="GO" id="GO:0004560">
    <property type="term" value="F:alpha-L-fucosidase activity"/>
    <property type="evidence" value="ECO:0007669"/>
    <property type="project" value="InterPro"/>
</dbReference>
<evidence type="ECO:0000313" key="4">
    <source>
        <dbReference type="EMBL" id="SDB75207.1"/>
    </source>
</evidence>
<feature type="domain" description="Glycosyl hydrolase family 95 catalytic" evidence="3">
    <location>
        <begin position="285"/>
        <end position="692"/>
    </location>
</feature>
<dbReference type="RefSeq" id="WP_074556374.1">
    <property type="nucleotide sequence ID" value="NZ_FMYE01000001.1"/>
</dbReference>
<sequence>MVRFDKIFIVLVCMACSLTISADDLRLWYSHPAAVWTEALPLGNSRLGVMVYGGTDSEELQLNEETVWGGGPHRNDNPEALKALPQIRQLVFEGRSQEAQTMVTQNFETPRNGMPYQTIGSLFLSFPGHEKTTDYYRELNIEKAIATTRYRVGEVTYTREVFTSFVDNVIIARLTADKPGALSFTASYKSPLQHEVGKSGKRLVLTGRGTDHEGVSGAISMETQVEVKNEGGRVVVTGQDIRVEGANAVTLYISAATNFVNYKDVSGNAHKRAKTYLDIARKKAYEQAREEHIAYYQKQFNRVKLDLGTSEEANKETHLRVKYFSEGKDVSLATLLFQYGRYLLISSSQPGGQPANLQGIWNNHLLAPWDGKYTVNINLEMNYWPAEVTNLSETHLPLMQMLKELSEAGKETARTMYGCEGWVLHHNTDIWRCTGMVDKAFWGMWPNGGAWLCQHLWQHYLFTGDEAFLKEAYPILKGASDFFLHFLVEHPQYGWMVTCPSNSPEHGPAGDEKKNAPSTVAGCTMDNQIVFELFSNTLQACKTLKEDVEYAERLQKMIDRLAPMQIGKYNQLQEWLEDVDDPTSEHRHVSHLFGLYPGNQISPYTHPLLFQAAKNSLIYRGDQATGWSIGWKINLWARLLDGNRAFKIINNMLVLVEPGTKNGRTYPNLFDAHPPFQIDGNFGYTAGVAEMLLQSHDGAVHLLPALPDAWRKGSVNGLVARGGFVVDMEWDGVQLSKATIYARLGGNLRLRSYVPLKGDGLREAKGENTNVAFRRAQIKEPLVAKELNPQYPLLYKVYEYDIMTEPGKTYSFERKCE</sequence>
<dbReference type="GO" id="GO:0005975">
    <property type="term" value="P:carbohydrate metabolic process"/>
    <property type="evidence" value="ECO:0007669"/>
    <property type="project" value="InterPro"/>
</dbReference>
<protein>
    <submittedName>
        <fullName evidence="4">Alpha-L-fucosidase 2</fullName>
    </submittedName>
</protein>
<dbReference type="PANTHER" id="PTHR31084">
    <property type="entry name" value="ALPHA-L-FUCOSIDASE 2"/>
    <property type="match status" value="1"/>
</dbReference>
<evidence type="ECO:0000259" key="3">
    <source>
        <dbReference type="Pfam" id="PF22124"/>
    </source>
</evidence>
<dbReference type="InterPro" id="IPR027414">
    <property type="entry name" value="GH95_N_dom"/>
</dbReference>
<feature type="domain" description="Glycosyl hydrolase family 95 N-terminal" evidence="1">
    <location>
        <begin position="27"/>
        <end position="261"/>
    </location>
</feature>
<dbReference type="Pfam" id="PF22124">
    <property type="entry name" value="Glyco_hydro_95_cat"/>
    <property type="match status" value="1"/>
</dbReference>
<feature type="domain" description="Alpha fucosidase A-like C-terminal" evidence="2">
    <location>
        <begin position="694"/>
        <end position="757"/>
    </location>
</feature>
<dbReference type="Gene3D" id="1.50.10.10">
    <property type="match status" value="1"/>
</dbReference>
<dbReference type="PANTHER" id="PTHR31084:SF0">
    <property type="entry name" value="ALPHA-L-FUCOSIDASE 2"/>
    <property type="match status" value="1"/>
</dbReference>
<dbReference type="Pfam" id="PF21307">
    <property type="entry name" value="Glyco_hydro_95_C"/>
    <property type="match status" value="1"/>
</dbReference>
<dbReference type="AlphaFoldDB" id="A0A1G6FZN0"/>
<dbReference type="EMBL" id="FMYE01000001">
    <property type="protein sequence ID" value="SDB75207.1"/>
    <property type="molecule type" value="Genomic_DNA"/>
</dbReference>